<dbReference type="EMBL" id="BART01026143">
    <property type="protein sequence ID" value="GAG93321.1"/>
    <property type="molecule type" value="Genomic_DNA"/>
</dbReference>
<reference evidence="1" key="1">
    <citation type="journal article" date="2014" name="Front. Microbiol.">
        <title>High frequency of phylogenetically diverse reductive dehalogenase-homologous genes in deep subseafloor sedimentary metagenomes.</title>
        <authorList>
            <person name="Kawai M."/>
            <person name="Futagami T."/>
            <person name="Toyoda A."/>
            <person name="Takaki Y."/>
            <person name="Nishi S."/>
            <person name="Hori S."/>
            <person name="Arai W."/>
            <person name="Tsubouchi T."/>
            <person name="Morono Y."/>
            <person name="Uchiyama I."/>
            <person name="Ito T."/>
            <person name="Fujiyama A."/>
            <person name="Inagaki F."/>
            <person name="Takami H."/>
        </authorList>
    </citation>
    <scope>NUCLEOTIDE SEQUENCE</scope>
    <source>
        <strain evidence="1">Expedition CK06-06</strain>
    </source>
</reference>
<proteinExistence type="predicted"/>
<evidence type="ECO:0000313" key="1">
    <source>
        <dbReference type="EMBL" id="GAG93321.1"/>
    </source>
</evidence>
<sequence length="113" mass="13550">TLYLYCDEETKIYEVFGEHDYMLKYVSEQWKKTVFRGPSWDVKWYGGIDRLFHPSYMVDGKTFPNYEDNKSYKDGACDRFLLPPEEYRTDSNQHCCVACTYSSERHQAGRERE</sequence>
<comment type="caution">
    <text evidence="1">The sequence shown here is derived from an EMBL/GenBank/DDBJ whole genome shotgun (WGS) entry which is preliminary data.</text>
</comment>
<gene>
    <name evidence="1" type="ORF">S01H4_46724</name>
</gene>
<dbReference type="AlphaFoldDB" id="X1DA70"/>
<feature type="non-terminal residue" evidence="1">
    <location>
        <position position="1"/>
    </location>
</feature>
<protein>
    <submittedName>
        <fullName evidence="1">Uncharacterized protein</fullName>
    </submittedName>
</protein>
<accession>X1DA70</accession>
<name>X1DA70_9ZZZZ</name>
<organism evidence="1">
    <name type="scientific">marine sediment metagenome</name>
    <dbReference type="NCBI Taxonomy" id="412755"/>
    <lineage>
        <taxon>unclassified sequences</taxon>
        <taxon>metagenomes</taxon>
        <taxon>ecological metagenomes</taxon>
    </lineage>
</organism>